<keyword evidence="7" id="KW-0812">Transmembrane</keyword>
<feature type="modified residue" description="4-aspartylphosphate" evidence="6">
    <location>
        <position position="533"/>
    </location>
</feature>
<dbReference type="InterPro" id="IPR005467">
    <property type="entry name" value="His_kinase_dom"/>
</dbReference>
<evidence type="ECO:0000256" key="7">
    <source>
        <dbReference type="SAM" id="Phobius"/>
    </source>
</evidence>
<dbReference type="PROSITE" id="PS50109">
    <property type="entry name" value="HIS_KIN"/>
    <property type="match status" value="1"/>
</dbReference>
<dbReference type="Proteomes" id="UP001501565">
    <property type="component" value="Unassembled WGS sequence"/>
</dbReference>
<dbReference type="CDD" id="cd17546">
    <property type="entry name" value="REC_hyHK_CKI1_RcsC-like"/>
    <property type="match status" value="1"/>
</dbReference>
<protein>
    <recommendedName>
        <fullName evidence="2">histidine kinase</fullName>
        <ecNumber evidence="2">2.7.13.3</ecNumber>
    </recommendedName>
</protein>
<feature type="transmembrane region" description="Helical" evidence="7">
    <location>
        <begin position="65"/>
        <end position="83"/>
    </location>
</feature>
<feature type="domain" description="Histidine kinase" evidence="8">
    <location>
        <begin position="239"/>
        <end position="459"/>
    </location>
</feature>
<gene>
    <name evidence="10" type="ORF">GCM10022277_16150</name>
</gene>
<evidence type="ECO:0000259" key="9">
    <source>
        <dbReference type="PROSITE" id="PS50110"/>
    </source>
</evidence>
<dbReference type="PROSITE" id="PS50110">
    <property type="entry name" value="RESPONSE_REGULATORY"/>
    <property type="match status" value="1"/>
</dbReference>
<feature type="transmembrane region" description="Helical" evidence="7">
    <location>
        <begin position="177"/>
        <end position="195"/>
    </location>
</feature>
<dbReference type="PANTHER" id="PTHR43047">
    <property type="entry name" value="TWO-COMPONENT HISTIDINE PROTEIN KINASE"/>
    <property type="match status" value="1"/>
</dbReference>
<dbReference type="Pfam" id="PF00072">
    <property type="entry name" value="Response_reg"/>
    <property type="match status" value="1"/>
</dbReference>
<keyword evidence="11" id="KW-1185">Reference proteome</keyword>
<dbReference type="SUPFAM" id="SSF55874">
    <property type="entry name" value="ATPase domain of HSP90 chaperone/DNA topoisomerase II/histidine kinase"/>
    <property type="match status" value="1"/>
</dbReference>
<dbReference type="SUPFAM" id="SSF47384">
    <property type="entry name" value="Homodimeric domain of signal transducing histidine kinase"/>
    <property type="match status" value="1"/>
</dbReference>
<feature type="transmembrane region" description="Helical" evidence="7">
    <location>
        <begin position="139"/>
        <end position="157"/>
    </location>
</feature>
<dbReference type="SUPFAM" id="SSF52172">
    <property type="entry name" value="CheY-like"/>
    <property type="match status" value="1"/>
</dbReference>
<keyword evidence="5" id="KW-0418">Kinase</keyword>
<dbReference type="InterPro" id="IPR036890">
    <property type="entry name" value="HATPase_C_sf"/>
</dbReference>
<evidence type="ECO:0000256" key="3">
    <source>
        <dbReference type="ARBA" id="ARBA00022553"/>
    </source>
</evidence>
<dbReference type="CDD" id="cd00082">
    <property type="entry name" value="HisKA"/>
    <property type="match status" value="1"/>
</dbReference>
<dbReference type="PANTHER" id="PTHR43047:SF78">
    <property type="entry name" value="SENSORY_REGULATORY PROTEIN RPFC"/>
    <property type="match status" value="1"/>
</dbReference>
<keyword evidence="7" id="KW-0472">Membrane</keyword>
<keyword evidence="7" id="KW-1133">Transmembrane helix</keyword>
<dbReference type="InterPro" id="IPR011006">
    <property type="entry name" value="CheY-like_superfamily"/>
</dbReference>
<dbReference type="EC" id="2.7.13.3" evidence="2"/>
<dbReference type="InterPro" id="IPR036097">
    <property type="entry name" value="HisK_dim/P_sf"/>
</dbReference>
<evidence type="ECO:0000256" key="5">
    <source>
        <dbReference type="ARBA" id="ARBA00022777"/>
    </source>
</evidence>
<dbReference type="Gene3D" id="1.10.287.130">
    <property type="match status" value="1"/>
</dbReference>
<evidence type="ECO:0000313" key="11">
    <source>
        <dbReference type="Proteomes" id="UP001501565"/>
    </source>
</evidence>
<dbReference type="SMART" id="SM00448">
    <property type="entry name" value="REC"/>
    <property type="match status" value="1"/>
</dbReference>
<evidence type="ECO:0000256" key="2">
    <source>
        <dbReference type="ARBA" id="ARBA00012438"/>
    </source>
</evidence>
<dbReference type="RefSeq" id="WP_344797306.1">
    <property type="nucleotide sequence ID" value="NZ_BAABBN010000004.1"/>
</dbReference>
<dbReference type="InterPro" id="IPR001789">
    <property type="entry name" value="Sig_transdc_resp-reg_receiver"/>
</dbReference>
<dbReference type="Pfam" id="PF00512">
    <property type="entry name" value="HisKA"/>
    <property type="match status" value="1"/>
</dbReference>
<name>A0ABP7MDY6_9GAMM</name>
<comment type="catalytic activity">
    <reaction evidence="1">
        <text>ATP + protein L-histidine = ADP + protein N-phospho-L-histidine.</text>
        <dbReference type="EC" id="2.7.13.3"/>
    </reaction>
</comment>
<reference evidence="11" key="1">
    <citation type="journal article" date="2019" name="Int. J. Syst. Evol. Microbiol.">
        <title>The Global Catalogue of Microorganisms (GCM) 10K type strain sequencing project: providing services to taxonomists for standard genome sequencing and annotation.</title>
        <authorList>
            <consortium name="The Broad Institute Genomics Platform"/>
            <consortium name="The Broad Institute Genome Sequencing Center for Infectious Disease"/>
            <person name="Wu L."/>
            <person name="Ma J."/>
        </authorList>
    </citation>
    <scope>NUCLEOTIDE SEQUENCE [LARGE SCALE GENOMIC DNA]</scope>
    <source>
        <strain evidence="11">JCM 17551</strain>
    </source>
</reference>
<dbReference type="CDD" id="cd16922">
    <property type="entry name" value="HATPase_EvgS-ArcB-TorS-like"/>
    <property type="match status" value="1"/>
</dbReference>
<dbReference type="PRINTS" id="PR00344">
    <property type="entry name" value="BCTRLSENSOR"/>
</dbReference>
<sequence length="601" mass="66667">MNNTSYHLLTTPGSHILDKFIPQELLNNVTSRFQARTLIFIVGLFGVTGIIALTVVIFLEDALPARRIVTLMLVAAQPIALVVMHLTKKITLAARSSILLIWLVTFYIDFNNQSVSGPVSILWLLPSAYAALLLNRKDVVFTTVASFIGYGINFTALEHNLLPPPITNPEFWESVKFITMTFTITVITACIYALTKLRDGREHDLSTEINLRQTIMAELAQAKDKAESSAKSKAMFLATMSHELRTPLNGVLASAELLSLDPLPEKSRARVNDITSAGSLLLTLINDILDLSKFDSQGIQLAPKAYSLNNQLNNIHRLMASKVKPGVELKLDIPQEDTFIIADEHRMSQIILNLLSNSLKFTERGHVILQASLKDTKKSERKSLTIKVTDTGLGISKEDQEDLFVEFSQVGDCHRIHREGTGLGLTITQKIVQKMEGTISLDSQPKMGTQVTVELPVILSDCLDTPPEPTSHQPINDISDLKVIIVDDIELNRLVLKAMLEELGVHHIDEFDNGLKVFEYVEQHPDIDIIFMDVCMPVMDGIEASRNLRNIDFKKPIIAVTANAYSEDQEQCLEAGMTGFVAKPVLIGPLRTCLEEIIEAG</sequence>
<comment type="caution">
    <text evidence="10">The sequence shown here is derived from an EMBL/GenBank/DDBJ whole genome shotgun (WGS) entry which is preliminary data.</text>
</comment>
<organism evidence="10 11">
    <name type="scientific">Litoribacillus peritrichatus</name>
    <dbReference type="NCBI Taxonomy" id="718191"/>
    <lineage>
        <taxon>Bacteria</taxon>
        <taxon>Pseudomonadati</taxon>
        <taxon>Pseudomonadota</taxon>
        <taxon>Gammaproteobacteria</taxon>
        <taxon>Oceanospirillales</taxon>
        <taxon>Oceanospirillaceae</taxon>
        <taxon>Litoribacillus</taxon>
    </lineage>
</organism>
<proteinExistence type="predicted"/>
<feature type="domain" description="Response regulatory" evidence="9">
    <location>
        <begin position="482"/>
        <end position="598"/>
    </location>
</feature>
<dbReference type="SMART" id="SM00387">
    <property type="entry name" value="HATPase_c"/>
    <property type="match status" value="1"/>
</dbReference>
<accession>A0ABP7MDY6</accession>
<dbReference type="InterPro" id="IPR003661">
    <property type="entry name" value="HisK_dim/P_dom"/>
</dbReference>
<feature type="transmembrane region" description="Helical" evidence="7">
    <location>
        <begin position="90"/>
        <end position="108"/>
    </location>
</feature>
<evidence type="ECO:0000313" key="10">
    <source>
        <dbReference type="EMBL" id="GAA3921137.1"/>
    </source>
</evidence>
<evidence type="ECO:0000256" key="4">
    <source>
        <dbReference type="ARBA" id="ARBA00022679"/>
    </source>
</evidence>
<feature type="transmembrane region" description="Helical" evidence="7">
    <location>
        <begin position="114"/>
        <end position="132"/>
    </location>
</feature>
<keyword evidence="3 6" id="KW-0597">Phosphoprotein</keyword>
<dbReference type="InterPro" id="IPR003594">
    <property type="entry name" value="HATPase_dom"/>
</dbReference>
<dbReference type="Gene3D" id="3.30.565.10">
    <property type="entry name" value="Histidine kinase-like ATPase, C-terminal domain"/>
    <property type="match status" value="1"/>
</dbReference>
<dbReference type="SMART" id="SM00388">
    <property type="entry name" value="HisKA"/>
    <property type="match status" value="1"/>
</dbReference>
<feature type="transmembrane region" description="Helical" evidence="7">
    <location>
        <begin position="38"/>
        <end position="59"/>
    </location>
</feature>
<evidence type="ECO:0000256" key="6">
    <source>
        <dbReference type="PROSITE-ProRule" id="PRU00169"/>
    </source>
</evidence>
<dbReference type="InterPro" id="IPR004358">
    <property type="entry name" value="Sig_transdc_His_kin-like_C"/>
</dbReference>
<dbReference type="Gene3D" id="3.40.50.2300">
    <property type="match status" value="1"/>
</dbReference>
<evidence type="ECO:0000259" key="8">
    <source>
        <dbReference type="PROSITE" id="PS50109"/>
    </source>
</evidence>
<dbReference type="Pfam" id="PF02518">
    <property type="entry name" value="HATPase_c"/>
    <property type="match status" value="1"/>
</dbReference>
<dbReference type="EMBL" id="BAABBN010000004">
    <property type="protein sequence ID" value="GAA3921137.1"/>
    <property type="molecule type" value="Genomic_DNA"/>
</dbReference>
<keyword evidence="4" id="KW-0808">Transferase</keyword>
<evidence type="ECO:0000256" key="1">
    <source>
        <dbReference type="ARBA" id="ARBA00000085"/>
    </source>
</evidence>